<dbReference type="OrthoDB" id="2876801at2"/>
<accession>A0A150LHJ2</accession>
<comment type="caution">
    <text evidence="2">The sequence shown here is derived from an EMBL/GenBank/DDBJ whole genome shotgun (WGS) entry which is preliminary data.</text>
</comment>
<proteinExistence type="predicted"/>
<organism evidence="2 3">
    <name type="scientific">Heyndrickxia sporothermodurans</name>
    <dbReference type="NCBI Taxonomy" id="46224"/>
    <lineage>
        <taxon>Bacteria</taxon>
        <taxon>Bacillati</taxon>
        <taxon>Bacillota</taxon>
        <taxon>Bacilli</taxon>
        <taxon>Bacillales</taxon>
        <taxon>Bacillaceae</taxon>
        <taxon>Heyndrickxia</taxon>
    </lineage>
</organism>
<gene>
    <name evidence="2" type="ORF">B4102_2207</name>
</gene>
<dbReference type="AlphaFoldDB" id="A0A150LHJ2"/>
<dbReference type="STRING" id="46224.B4102_2207"/>
<sequence length="127" mass="14751">MKDFPFMILIIFFGLYLILFTCHYKIEEFRYNSLILSITEAAKVAGFQSLDNSIRAETGTVEVTTENFEMSFEKKLNDTVNVKLKNPKYSYDYLRADDGTIMAIRVVVRDETNTQYQATYIADAVNW</sequence>
<keyword evidence="1" id="KW-0812">Transmembrane</keyword>
<keyword evidence="1" id="KW-1133">Transmembrane helix</keyword>
<name>A0A150LHJ2_9BACI</name>
<reference evidence="2 3" key="1">
    <citation type="submission" date="2016-01" db="EMBL/GenBank/DDBJ databases">
        <title>Genome Sequences of Twelve Sporeforming Bacillus Species Isolated from Foods.</title>
        <authorList>
            <person name="Berendsen E.M."/>
            <person name="Wells-Bennik M.H."/>
            <person name="Krawcyk A.O."/>
            <person name="De Jong A."/>
            <person name="Holsappel S."/>
            <person name="Eijlander R.T."/>
            <person name="Kuipers O.P."/>
        </authorList>
    </citation>
    <scope>NUCLEOTIDE SEQUENCE [LARGE SCALE GENOMIC DNA]</scope>
    <source>
        <strain evidence="2 3">B4102</strain>
    </source>
</reference>
<evidence type="ECO:0000313" key="3">
    <source>
        <dbReference type="Proteomes" id="UP000075666"/>
    </source>
</evidence>
<dbReference type="Proteomes" id="UP000075666">
    <property type="component" value="Unassembled WGS sequence"/>
</dbReference>
<dbReference type="RefSeq" id="WP_066226336.1">
    <property type="nucleotide sequence ID" value="NZ_LQYN01000006.1"/>
</dbReference>
<dbReference type="EMBL" id="LQYN01000006">
    <property type="protein sequence ID" value="KYD11479.1"/>
    <property type="molecule type" value="Genomic_DNA"/>
</dbReference>
<keyword evidence="3" id="KW-1185">Reference proteome</keyword>
<dbReference type="PATRIC" id="fig|46224.3.peg.4019"/>
<keyword evidence="1" id="KW-0472">Membrane</keyword>
<feature type="transmembrane region" description="Helical" evidence="1">
    <location>
        <begin position="6"/>
        <end position="26"/>
    </location>
</feature>
<protein>
    <submittedName>
        <fullName evidence="2">Uncharacterized protein</fullName>
    </submittedName>
</protein>
<evidence type="ECO:0000256" key="1">
    <source>
        <dbReference type="SAM" id="Phobius"/>
    </source>
</evidence>
<evidence type="ECO:0000313" key="2">
    <source>
        <dbReference type="EMBL" id="KYD11479.1"/>
    </source>
</evidence>